<protein>
    <submittedName>
        <fullName evidence="1">Uncharacterized protein</fullName>
    </submittedName>
</protein>
<name>A0A0W0WZG3_9GAMM</name>
<dbReference type="RefSeq" id="WP_058503688.1">
    <property type="nucleotide sequence ID" value="NZ_CAAAIF010000021.1"/>
</dbReference>
<dbReference type="Proteomes" id="UP000054725">
    <property type="component" value="Unassembled WGS sequence"/>
</dbReference>
<dbReference type="STRING" id="45070.Lnau_0614"/>
<dbReference type="PATRIC" id="fig|45070.6.peg.652"/>
<gene>
    <name evidence="1" type="ORF">Lnau_0614</name>
</gene>
<sequence>MKERRTVDLIEVIKAEQEFADETQCFDTAKMLLKLVVPEIDKPSDKLRIGYSQLVPKNNQDIASDQTYYQLLNLNENDPHFHSLFGNKIFTQLFEPSTEALQQLYNFKIKIKCSDPLMKRDQRCIQLHDFIIEKVSDGKTTYWRLYQSWLMIYSLHEWLGISEGIFNRPEFQKNQTVVMNTKLFNLYGQGQAITDLEQVKSVIKELMTACLNFDYARIHRKMILSDPDHQYKTHFASVAMYDITENALAFTAKEPTQSPPVKTEVAEHDDKSALEYLRSL</sequence>
<evidence type="ECO:0000313" key="1">
    <source>
        <dbReference type="EMBL" id="KTD37683.1"/>
    </source>
</evidence>
<dbReference type="AlphaFoldDB" id="A0A0W0WZG3"/>
<reference evidence="1 2" key="1">
    <citation type="submission" date="2015-11" db="EMBL/GenBank/DDBJ databases">
        <title>Genomic analysis of 38 Legionella species identifies large and diverse effector repertoires.</title>
        <authorList>
            <person name="Burstein D."/>
            <person name="Amaro F."/>
            <person name="Zusman T."/>
            <person name="Lifshitz Z."/>
            <person name="Cohen O."/>
            <person name="Gilbert J.A."/>
            <person name="Pupko T."/>
            <person name="Shuman H.A."/>
            <person name="Segal G."/>
        </authorList>
    </citation>
    <scope>NUCLEOTIDE SEQUENCE [LARGE SCALE GENOMIC DNA]</scope>
    <source>
        <strain evidence="1 2">ATCC 49506</strain>
    </source>
</reference>
<proteinExistence type="predicted"/>
<keyword evidence="2" id="KW-1185">Reference proteome</keyword>
<accession>A0A0W0WZG3</accession>
<comment type="caution">
    <text evidence="1">The sequence shown here is derived from an EMBL/GenBank/DDBJ whole genome shotgun (WGS) entry which is preliminary data.</text>
</comment>
<organism evidence="1 2">
    <name type="scientific">Legionella nautarum</name>
    <dbReference type="NCBI Taxonomy" id="45070"/>
    <lineage>
        <taxon>Bacteria</taxon>
        <taxon>Pseudomonadati</taxon>
        <taxon>Pseudomonadota</taxon>
        <taxon>Gammaproteobacteria</taxon>
        <taxon>Legionellales</taxon>
        <taxon>Legionellaceae</taxon>
        <taxon>Legionella</taxon>
    </lineage>
</organism>
<evidence type="ECO:0000313" key="2">
    <source>
        <dbReference type="Proteomes" id="UP000054725"/>
    </source>
</evidence>
<dbReference type="EMBL" id="LNYO01000010">
    <property type="protein sequence ID" value="KTD37683.1"/>
    <property type="molecule type" value="Genomic_DNA"/>
</dbReference>